<name>A0A2T3XKX2_9BURK</name>
<evidence type="ECO:0000313" key="2">
    <source>
        <dbReference type="Proteomes" id="UP000240638"/>
    </source>
</evidence>
<dbReference type="EMBL" id="PYUC01000022">
    <property type="protein sequence ID" value="PTB17176.1"/>
    <property type="molecule type" value="Genomic_DNA"/>
</dbReference>
<sequence length="95" mass="9863">MAGAAFADALISIDEAPALQMLVRGVDEIERGRRRAAELPGQIAHAHAHGASGPEVVLAMHRHARLMAAYQIDVMCAARVVGATAAGLKQLVTAA</sequence>
<protein>
    <submittedName>
        <fullName evidence="1">Uncharacterized protein</fullName>
    </submittedName>
</protein>
<organism evidence="1 2">
    <name type="scientific">Trinickia symbiotica</name>
    <dbReference type="NCBI Taxonomy" id="863227"/>
    <lineage>
        <taxon>Bacteria</taxon>
        <taxon>Pseudomonadati</taxon>
        <taxon>Pseudomonadota</taxon>
        <taxon>Betaproteobacteria</taxon>
        <taxon>Burkholderiales</taxon>
        <taxon>Burkholderiaceae</taxon>
        <taxon>Trinickia</taxon>
    </lineage>
</organism>
<gene>
    <name evidence="1" type="ORF">C9I57_29320</name>
</gene>
<evidence type="ECO:0000313" key="1">
    <source>
        <dbReference type="EMBL" id="PTB17176.1"/>
    </source>
</evidence>
<reference evidence="1 2" key="1">
    <citation type="submission" date="2018-03" db="EMBL/GenBank/DDBJ databases">
        <title>Whole genome analyses suggest that Burkholderia sensu lato contains two further novel genera in the rhizoxinica-symbiotica group Mycetohabitans gen. nov., and Trinickia gen. nov.: implications for the evolution of diazotrophy and nodulation in the Burkholderiaceae.</title>
        <authorList>
            <person name="Estrada De Los Santos P."/>
            <person name="Palmer M."/>
            <person name="Chavez-Ramirez B."/>
            <person name="Steenkamp E.T."/>
            <person name="Hirsch A.M."/>
            <person name="Manyaka P."/>
            <person name="Maluk M."/>
            <person name="Lafos M."/>
            <person name="Crook M."/>
            <person name="Gross E."/>
            <person name="Simon M.F."/>
            <person name="Bueno Dos Reis Junior F."/>
            <person name="Poole P.S."/>
            <person name="Venter S.N."/>
            <person name="James E.K."/>
        </authorList>
    </citation>
    <scope>NUCLEOTIDE SEQUENCE [LARGE SCALE GENOMIC DNA]</scope>
    <source>
        <strain evidence="1 2">JPY-366</strain>
    </source>
</reference>
<dbReference type="AlphaFoldDB" id="A0A2T3XKX2"/>
<comment type="caution">
    <text evidence="1">The sequence shown here is derived from an EMBL/GenBank/DDBJ whole genome shotgun (WGS) entry which is preliminary data.</text>
</comment>
<dbReference type="Proteomes" id="UP000240638">
    <property type="component" value="Unassembled WGS sequence"/>
</dbReference>
<proteinExistence type="predicted"/>
<accession>A0A2T3XKX2</accession>